<dbReference type="EMBL" id="BLAU01000001">
    <property type="protein sequence ID" value="GET20906.1"/>
    <property type="molecule type" value="Genomic_DNA"/>
</dbReference>
<feature type="domain" description="Lipid A biosynthesis N-terminal" evidence="2">
    <location>
        <begin position="10"/>
        <end position="81"/>
    </location>
</feature>
<dbReference type="EMBL" id="PYGC01000002">
    <property type="protein sequence ID" value="PSK84740.1"/>
    <property type="molecule type" value="Genomic_DNA"/>
</dbReference>
<gene>
    <name evidence="4" type="ORF">CLV93_102531</name>
    <name evidence="3" type="ORF">JCM18694_11520</name>
</gene>
<reference evidence="3 6" key="2">
    <citation type="submission" date="2019-10" db="EMBL/GenBank/DDBJ databases">
        <title>Prolixibacter strains distinguished by the presence of nitrate reductase genes were adept at nitrate-dependent anaerobic corrosion of metallic iron and carbon steel.</title>
        <authorList>
            <person name="Iino T."/>
            <person name="Shono N."/>
            <person name="Ito K."/>
            <person name="Nakamura R."/>
            <person name="Sueoka K."/>
            <person name="Harayama S."/>
            <person name="Ohkuma M."/>
        </authorList>
    </citation>
    <scope>NUCLEOTIDE SEQUENCE [LARGE SCALE GENOMIC DNA]</scope>
    <source>
        <strain evidence="3 6">MIC1-1</strain>
    </source>
</reference>
<dbReference type="Proteomes" id="UP000240621">
    <property type="component" value="Unassembled WGS sequence"/>
</dbReference>
<protein>
    <submittedName>
        <fullName evidence="3">Lauroyl acyltransferase</fullName>
    </submittedName>
    <submittedName>
        <fullName evidence="4">Lipid A biosynthesis-like protein</fullName>
    </submittedName>
</protein>
<dbReference type="Proteomes" id="UP000396862">
    <property type="component" value="Unassembled WGS sequence"/>
</dbReference>
<dbReference type="InterPro" id="IPR011499">
    <property type="entry name" value="Lipid_A_biosynth_N"/>
</dbReference>
<feature type="transmembrane region" description="Helical" evidence="1">
    <location>
        <begin position="91"/>
        <end position="108"/>
    </location>
</feature>
<feature type="domain" description="Lipid A biosynthesis N-terminal" evidence="2">
    <location>
        <begin position="131"/>
        <end position="202"/>
    </location>
</feature>
<keyword evidence="1" id="KW-0812">Transmembrane</keyword>
<evidence type="ECO:0000256" key="1">
    <source>
        <dbReference type="SAM" id="Phobius"/>
    </source>
</evidence>
<proteinExistence type="predicted"/>
<keyword evidence="3" id="KW-0012">Acyltransferase</keyword>
<feature type="transmembrane region" description="Helical" evidence="1">
    <location>
        <begin position="6"/>
        <end position="24"/>
    </location>
</feature>
<organism evidence="4 5">
    <name type="scientific">Prolixibacter denitrificans</name>
    <dbReference type="NCBI Taxonomy" id="1541063"/>
    <lineage>
        <taxon>Bacteria</taxon>
        <taxon>Pseudomonadati</taxon>
        <taxon>Bacteroidota</taxon>
        <taxon>Bacteroidia</taxon>
        <taxon>Marinilabiliales</taxon>
        <taxon>Prolixibacteraceae</taxon>
        <taxon>Prolixibacter</taxon>
    </lineage>
</organism>
<sequence>MRDNFLVYGVGFLAQILFSGRMIIQWFRSEKAGKPLSPTIFWQLSLFASMLLFVYGVLRKDFAIVLGQLLVYFVYIRNLQLKNRWKTIPLIFRWVFYVLPAFSLGYLFSGAPNNIREILGNENVSFGLLLWGSAGQLIFTFRFVYQWIDSERQNESVLSNTFWIISLAGSLMIFSYAIFRLDPVLFLGQLTGAFVYSRNLLLGLNHPGFLSPVIRKVAARLKKRS</sequence>
<feature type="transmembrane region" description="Helical" evidence="1">
    <location>
        <begin position="199"/>
        <end position="218"/>
    </location>
</feature>
<dbReference type="OrthoDB" id="9793186at2"/>
<accession>A0A2P8CID5</accession>
<evidence type="ECO:0000313" key="4">
    <source>
        <dbReference type="EMBL" id="PSK84740.1"/>
    </source>
</evidence>
<reference evidence="4 5" key="1">
    <citation type="submission" date="2018-03" db="EMBL/GenBank/DDBJ databases">
        <title>Genomic Encyclopedia of Archaeal and Bacterial Type Strains, Phase II (KMG-II): from individual species to whole genera.</title>
        <authorList>
            <person name="Goeker M."/>
        </authorList>
    </citation>
    <scope>NUCLEOTIDE SEQUENCE [LARGE SCALE GENOMIC DNA]</scope>
    <source>
        <strain evidence="4 5">DSM 27267</strain>
    </source>
</reference>
<dbReference type="SMART" id="SM01259">
    <property type="entry name" value="LAB_N"/>
    <property type="match status" value="2"/>
</dbReference>
<evidence type="ECO:0000313" key="3">
    <source>
        <dbReference type="EMBL" id="GET20906.1"/>
    </source>
</evidence>
<keyword evidence="1" id="KW-1133">Transmembrane helix</keyword>
<feature type="transmembrane region" description="Helical" evidence="1">
    <location>
        <begin position="128"/>
        <end position="145"/>
    </location>
</feature>
<evidence type="ECO:0000259" key="2">
    <source>
        <dbReference type="SMART" id="SM01259"/>
    </source>
</evidence>
<dbReference type="RefSeq" id="WP_106541312.1">
    <property type="nucleotide sequence ID" value="NZ_BLAU01000001.1"/>
</dbReference>
<feature type="transmembrane region" description="Helical" evidence="1">
    <location>
        <begin position="157"/>
        <end position="179"/>
    </location>
</feature>
<feature type="transmembrane region" description="Helical" evidence="1">
    <location>
        <begin position="36"/>
        <end position="56"/>
    </location>
</feature>
<keyword evidence="6" id="KW-1185">Reference proteome</keyword>
<dbReference type="Pfam" id="PF07578">
    <property type="entry name" value="LAB_N"/>
    <property type="match status" value="2"/>
</dbReference>
<keyword evidence="1" id="KW-0472">Membrane</keyword>
<name>A0A2P8CID5_9BACT</name>
<dbReference type="Gene3D" id="1.20.1280.290">
    <property type="match status" value="1"/>
</dbReference>
<comment type="caution">
    <text evidence="4">The sequence shown here is derived from an EMBL/GenBank/DDBJ whole genome shotgun (WGS) entry which is preliminary data.</text>
</comment>
<evidence type="ECO:0000313" key="6">
    <source>
        <dbReference type="Proteomes" id="UP000396862"/>
    </source>
</evidence>
<evidence type="ECO:0000313" key="5">
    <source>
        <dbReference type="Proteomes" id="UP000240621"/>
    </source>
</evidence>
<dbReference type="GO" id="GO:0016746">
    <property type="term" value="F:acyltransferase activity"/>
    <property type="evidence" value="ECO:0007669"/>
    <property type="project" value="UniProtKB-KW"/>
</dbReference>
<dbReference type="GO" id="GO:0016020">
    <property type="term" value="C:membrane"/>
    <property type="evidence" value="ECO:0007669"/>
    <property type="project" value="GOC"/>
</dbReference>
<dbReference type="GO" id="GO:0009245">
    <property type="term" value="P:lipid A biosynthetic process"/>
    <property type="evidence" value="ECO:0007669"/>
    <property type="project" value="InterPro"/>
</dbReference>
<dbReference type="GO" id="GO:0008915">
    <property type="term" value="F:lipid-A-disaccharide synthase activity"/>
    <property type="evidence" value="ECO:0007669"/>
    <property type="project" value="InterPro"/>
</dbReference>
<dbReference type="AlphaFoldDB" id="A0A2P8CID5"/>
<keyword evidence="3" id="KW-0808">Transferase</keyword>